<evidence type="ECO:0000313" key="3">
    <source>
        <dbReference type="EMBL" id="VDR42438.1"/>
    </source>
</evidence>
<gene>
    <name evidence="3" type="ORF">NCTC10126_00961</name>
    <name evidence="2" type="ORF">NPA07_02875</name>
</gene>
<dbReference type="Proteomes" id="UP001058569">
    <property type="component" value="Chromosome"/>
</dbReference>
<dbReference type="EMBL" id="UZVY01000001">
    <property type="protein sequence ID" value="VDR42438.1"/>
    <property type="molecule type" value="Genomic_DNA"/>
</dbReference>
<keyword evidence="1" id="KW-0472">Membrane</keyword>
<reference evidence="2" key="2">
    <citation type="submission" date="2022-07" db="EMBL/GenBank/DDBJ databases">
        <title>Complete genome of Mycoplasma caviae type strain G122.</title>
        <authorList>
            <person name="Spergser J."/>
        </authorList>
    </citation>
    <scope>NUCLEOTIDE SEQUENCE</scope>
    <source>
        <strain evidence="2">G122</strain>
    </source>
</reference>
<dbReference type="AlphaFoldDB" id="A0A3P8KNG6"/>
<evidence type="ECO:0000313" key="2">
    <source>
        <dbReference type="EMBL" id="UUD34743.1"/>
    </source>
</evidence>
<organism evidence="3 4">
    <name type="scientific">Mycoplasmopsis caviae</name>
    <dbReference type="NCBI Taxonomy" id="55603"/>
    <lineage>
        <taxon>Bacteria</taxon>
        <taxon>Bacillati</taxon>
        <taxon>Mycoplasmatota</taxon>
        <taxon>Mycoplasmoidales</taxon>
        <taxon>Metamycoplasmataceae</taxon>
        <taxon>Mycoplasmopsis</taxon>
    </lineage>
</organism>
<dbReference type="Proteomes" id="UP000280036">
    <property type="component" value="Unassembled WGS sequence"/>
</dbReference>
<dbReference type="EMBL" id="CP101806">
    <property type="protein sequence ID" value="UUD34743.1"/>
    <property type="molecule type" value="Genomic_DNA"/>
</dbReference>
<sequence length="62" mass="7113">MTIHIDKCHCPACMINFHIQEVEKVDNSAQVWPAVLITIALVILISITIYLAIKFKKVDYKK</sequence>
<keyword evidence="1" id="KW-0812">Transmembrane</keyword>
<evidence type="ECO:0000256" key="1">
    <source>
        <dbReference type="SAM" id="Phobius"/>
    </source>
</evidence>
<reference evidence="3 4" key="1">
    <citation type="submission" date="2018-12" db="EMBL/GenBank/DDBJ databases">
        <authorList>
            <consortium name="Pathogen Informatics"/>
        </authorList>
    </citation>
    <scope>NUCLEOTIDE SEQUENCE [LARGE SCALE GENOMIC DNA]</scope>
    <source>
        <strain evidence="3 4">NCTC10126</strain>
    </source>
</reference>
<keyword evidence="1" id="KW-1133">Transmembrane helix</keyword>
<evidence type="ECO:0000313" key="4">
    <source>
        <dbReference type="Proteomes" id="UP000280036"/>
    </source>
</evidence>
<feature type="transmembrane region" description="Helical" evidence="1">
    <location>
        <begin position="31"/>
        <end position="53"/>
    </location>
</feature>
<keyword evidence="5" id="KW-1185">Reference proteome</keyword>
<dbReference type="RefSeq" id="WP_126118620.1">
    <property type="nucleotide sequence ID" value="NZ_CP101806.1"/>
</dbReference>
<evidence type="ECO:0000313" key="5">
    <source>
        <dbReference type="Proteomes" id="UP001058569"/>
    </source>
</evidence>
<protein>
    <submittedName>
        <fullName evidence="3">Uncharacterized protein</fullName>
    </submittedName>
</protein>
<name>A0A3P8KNG6_9BACT</name>
<proteinExistence type="predicted"/>
<accession>A0A3P8KNG6</accession>